<accession>A0ABP7XGC2</accession>
<keyword evidence="4" id="KW-0067">ATP-binding</keyword>
<dbReference type="Pfam" id="PF00069">
    <property type="entry name" value="Pkinase"/>
    <property type="match status" value="1"/>
</dbReference>
<dbReference type="PANTHER" id="PTHR43289:SF34">
    <property type="entry name" value="SERINE_THREONINE-PROTEIN KINASE YBDM-RELATED"/>
    <property type="match status" value="1"/>
</dbReference>
<evidence type="ECO:0000313" key="7">
    <source>
        <dbReference type="EMBL" id="GAA4115537.1"/>
    </source>
</evidence>
<dbReference type="SUPFAM" id="SSF56112">
    <property type="entry name" value="Protein kinase-like (PK-like)"/>
    <property type="match status" value="1"/>
</dbReference>
<dbReference type="InterPro" id="IPR000719">
    <property type="entry name" value="Prot_kinase_dom"/>
</dbReference>
<dbReference type="InterPro" id="IPR011009">
    <property type="entry name" value="Kinase-like_dom_sf"/>
</dbReference>
<dbReference type="PANTHER" id="PTHR43289">
    <property type="entry name" value="MITOGEN-ACTIVATED PROTEIN KINASE KINASE KINASE 20-RELATED"/>
    <property type="match status" value="1"/>
</dbReference>
<name>A0ABP7XGC2_9ACTN</name>
<feature type="domain" description="Protein kinase" evidence="6">
    <location>
        <begin position="1"/>
        <end position="245"/>
    </location>
</feature>
<evidence type="ECO:0000259" key="6">
    <source>
        <dbReference type="PROSITE" id="PS50011"/>
    </source>
</evidence>
<dbReference type="SMART" id="SM00220">
    <property type="entry name" value="S_TKc"/>
    <property type="match status" value="1"/>
</dbReference>
<keyword evidence="2" id="KW-0547">Nucleotide-binding</keyword>
<keyword evidence="3" id="KW-0418">Kinase</keyword>
<gene>
    <name evidence="7" type="ORF">GCM10022215_14460</name>
</gene>
<reference evidence="8" key="1">
    <citation type="journal article" date="2019" name="Int. J. Syst. Evol. Microbiol.">
        <title>The Global Catalogue of Microorganisms (GCM) 10K type strain sequencing project: providing services to taxonomists for standard genome sequencing and annotation.</title>
        <authorList>
            <consortium name="The Broad Institute Genomics Platform"/>
            <consortium name="The Broad Institute Genome Sequencing Center for Infectious Disease"/>
            <person name="Wu L."/>
            <person name="Ma J."/>
        </authorList>
    </citation>
    <scope>NUCLEOTIDE SEQUENCE [LARGE SCALE GENOMIC DNA]</scope>
    <source>
        <strain evidence="8">JCM 16703</strain>
    </source>
</reference>
<comment type="caution">
    <text evidence="7">The sequence shown here is derived from an EMBL/GenBank/DDBJ whole genome shotgun (WGS) entry which is preliminary data.</text>
</comment>
<evidence type="ECO:0000256" key="2">
    <source>
        <dbReference type="ARBA" id="ARBA00022741"/>
    </source>
</evidence>
<dbReference type="Gene3D" id="3.30.200.20">
    <property type="entry name" value="Phosphorylase Kinase, domain 1"/>
    <property type="match status" value="1"/>
</dbReference>
<evidence type="ECO:0000256" key="5">
    <source>
        <dbReference type="SAM" id="MobiDB-lite"/>
    </source>
</evidence>
<evidence type="ECO:0000313" key="8">
    <source>
        <dbReference type="Proteomes" id="UP001501495"/>
    </source>
</evidence>
<feature type="region of interest" description="Disordered" evidence="5">
    <location>
        <begin position="251"/>
        <end position="273"/>
    </location>
</feature>
<keyword evidence="8" id="KW-1185">Reference proteome</keyword>
<dbReference type="Gene3D" id="1.10.510.10">
    <property type="entry name" value="Transferase(Phosphotransferase) domain 1"/>
    <property type="match status" value="1"/>
</dbReference>
<evidence type="ECO:0000256" key="3">
    <source>
        <dbReference type="ARBA" id="ARBA00022777"/>
    </source>
</evidence>
<dbReference type="Proteomes" id="UP001501495">
    <property type="component" value="Unassembled WGS sequence"/>
</dbReference>
<keyword evidence="1" id="KW-0808">Transferase</keyword>
<dbReference type="CDD" id="cd14014">
    <property type="entry name" value="STKc_PknB_like"/>
    <property type="match status" value="1"/>
</dbReference>
<sequence length="273" mass="28137">MAEVWSADDLLRDRRVAVKIAALSIAEVPESRARFAEEVAVHAPLRHPHLVALLDRGDTEAELPWFVLELVEGAHLAAHLARGALPAAAVAHVGAGVAAGLDHLHRSGWVHLDVKPANLLISGTGEVKVADLGIARRAGQVDALAASGCTLGTAAYLAPEQVTGAPLGGAADVYALGLVLLEALTGERAYRGAAREVAHARLARGPLLPVSLGPAWTGLLAAMTALDPSARPAAAEVARRLRDLARWDGVPAGAAAPAPDPTVRLDLQPLPAA</sequence>
<dbReference type="PROSITE" id="PS50011">
    <property type="entry name" value="PROTEIN_KINASE_DOM"/>
    <property type="match status" value="1"/>
</dbReference>
<dbReference type="EMBL" id="BAAAZH010000011">
    <property type="protein sequence ID" value="GAA4115537.1"/>
    <property type="molecule type" value="Genomic_DNA"/>
</dbReference>
<evidence type="ECO:0000256" key="1">
    <source>
        <dbReference type="ARBA" id="ARBA00022679"/>
    </source>
</evidence>
<proteinExistence type="predicted"/>
<protein>
    <recommendedName>
        <fullName evidence="6">Protein kinase domain-containing protein</fullName>
    </recommendedName>
</protein>
<evidence type="ECO:0000256" key="4">
    <source>
        <dbReference type="ARBA" id="ARBA00022840"/>
    </source>
</evidence>
<organism evidence="7 8">
    <name type="scientific">Nocardioides fonticola</name>
    <dbReference type="NCBI Taxonomy" id="450363"/>
    <lineage>
        <taxon>Bacteria</taxon>
        <taxon>Bacillati</taxon>
        <taxon>Actinomycetota</taxon>
        <taxon>Actinomycetes</taxon>
        <taxon>Propionibacteriales</taxon>
        <taxon>Nocardioidaceae</taxon>
        <taxon>Nocardioides</taxon>
    </lineage>
</organism>